<dbReference type="EMBL" id="SDMP01000022">
    <property type="protein sequence ID" value="RYQ79668.1"/>
    <property type="molecule type" value="Genomic_DNA"/>
</dbReference>
<dbReference type="PROSITE" id="PS50966">
    <property type="entry name" value="ZF_SWIM"/>
    <property type="match status" value="1"/>
</dbReference>
<gene>
    <name evidence="3" type="ORF">Ahy_Scaffold2g107627</name>
</gene>
<dbReference type="InterPro" id="IPR007527">
    <property type="entry name" value="Znf_SWIM"/>
</dbReference>
<sequence>MFLVEELEHFEGWSQGSFLVCLTTGTCNCSLFQSLHFPCRHVLSTCVMPQVLNVVHTSIQCTWSRSYLRCMRRSFSRYQMRSFGRSGMGHGFILTLPCSGSLLVDLFSPDFIIRWKRVSSKRNDVVSASKSFIPEKVVQTG</sequence>
<keyword evidence="1" id="KW-0863">Zinc-finger</keyword>
<protein>
    <recommendedName>
        <fullName evidence="2">SWIM-type domain-containing protein</fullName>
    </recommendedName>
</protein>
<dbReference type="Pfam" id="PF04434">
    <property type="entry name" value="SWIM"/>
    <property type="match status" value="1"/>
</dbReference>
<comment type="caution">
    <text evidence="3">The sequence shown here is derived from an EMBL/GenBank/DDBJ whole genome shotgun (WGS) entry which is preliminary data.</text>
</comment>
<keyword evidence="4" id="KW-1185">Reference proteome</keyword>
<proteinExistence type="predicted"/>
<name>A0A444WQH2_ARAHY</name>
<reference evidence="3 4" key="1">
    <citation type="submission" date="2019-01" db="EMBL/GenBank/DDBJ databases">
        <title>Sequencing of cultivated peanut Arachis hypogaea provides insights into genome evolution and oil improvement.</title>
        <authorList>
            <person name="Chen X."/>
        </authorList>
    </citation>
    <scope>NUCLEOTIDE SEQUENCE [LARGE SCALE GENOMIC DNA]</scope>
    <source>
        <strain evidence="4">cv. Fuhuasheng</strain>
        <tissue evidence="3">Leaves</tissue>
    </source>
</reference>
<keyword evidence="1" id="KW-0479">Metal-binding</keyword>
<feature type="domain" description="SWIM-type" evidence="2">
    <location>
        <begin position="18"/>
        <end position="50"/>
    </location>
</feature>
<dbReference type="Proteomes" id="UP000289738">
    <property type="component" value="Unassembled WGS sequence"/>
</dbReference>
<evidence type="ECO:0000313" key="4">
    <source>
        <dbReference type="Proteomes" id="UP000289738"/>
    </source>
</evidence>
<dbReference type="GO" id="GO:0008270">
    <property type="term" value="F:zinc ion binding"/>
    <property type="evidence" value="ECO:0007669"/>
    <property type="project" value="UniProtKB-KW"/>
</dbReference>
<evidence type="ECO:0000259" key="2">
    <source>
        <dbReference type="PROSITE" id="PS50966"/>
    </source>
</evidence>
<keyword evidence="1" id="KW-0862">Zinc</keyword>
<evidence type="ECO:0000256" key="1">
    <source>
        <dbReference type="PROSITE-ProRule" id="PRU00325"/>
    </source>
</evidence>
<evidence type="ECO:0000313" key="3">
    <source>
        <dbReference type="EMBL" id="RYQ79668.1"/>
    </source>
</evidence>
<organism evidence="3 4">
    <name type="scientific">Arachis hypogaea</name>
    <name type="common">Peanut</name>
    <dbReference type="NCBI Taxonomy" id="3818"/>
    <lineage>
        <taxon>Eukaryota</taxon>
        <taxon>Viridiplantae</taxon>
        <taxon>Streptophyta</taxon>
        <taxon>Embryophyta</taxon>
        <taxon>Tracheophyta</taxon>
        <taxon>Spermatophyta</taxon>
        <taxon>Magnoliopsida</taxon>
        <taxon>eudicotyledons</taxon>
        <taxon>Gunneridae</taxon>
        <taxon>Pentapetalae</taxon>
        <taxon>rosids</taxon>
        <taxon>fabids</taxon>
        <taxon>Fabales</taxon>
        <taxon>Fabaceae</taxon>
        <taxon>Papilionoideae</taxon>
        <taxon>50 kb inversion clade</taxon>
        <taxon>dalbergioids sensu lato</taxon>
        <taxon>Dalbergieae</taxon>
        <taxon>Pterocarpus clade</taxon>
        <taxon>Arachis</taxon>
    </lineage>
</organism>
<accession>A0A444WQH2</accession>
<dbReference type="AlphaFoldDB" id="A0A444WQH2"/>